<proteinExistence type="predicted"/>
<comment type="caution">
    <text evidence="2">The sequence shown here is derived from an EMBL/GenBank/DDBJ whole genome shotgun (WGS) entry which is preliminary data.</text>
</comment>
<dbReference type="OrthoDB" id="1452960at2"/>
<dbReference type="AlphaFoldDB" id="A0A5S3N7B5"/>
<feature type="signal peptide" evidence="1">
    <location>
        <begin position="1"/>
        <end position="18"/>
    </location>
</feature>
<evidence type="ECO:0008006" key="4">
    <source>
        <dbReference type="Google" id="ProtNLM"/>
    </source>
</evidence>
<keyword evidence="1" id="KW-0732">Signal</keyword>
<dbReference type="EMBL" id="VANR01000002">
    <property type="protein sequence ID" value="TMM31278.1"/>
    <property type="molecule type" value="Genomic_DNA"/>
</dbReference>
<keyword evidence="3" id="KW-1185">Reference proteome</keyword>
<organism evidence="2 3">
    <name type="scientific">Polaribacter aestuariivivens</name>
    <dbReference type="NCBI Taxonomy" id="2304626"/>
    <lineage>
        <taxon>Bacteria</taxon>
        <taxon>Pseudomonadati</taxon>
        <taxon>Bacteroidota</taxon>
        <taxon>Flavobacteriia</taxon>
        <taxon>Flavobacteriales</taxon>
        <taxon>Flavobacteriaceae</taxon>
    </lineage>
</organism>
<protein>
    <recommendedName>
        <fullName evidence="4">Lipoprotein</fullName>
    </recommendedName>
</protein>
<dbReference type="Proteomes" id="UP000307140">
    <property type="component" value="Unassembled WGS sequence"/>
</dbReference>
<evidence type="ECO:0000313" key="2">
    <source>
        <dbReference type="EMBL" id="TMM31278.1"/>
    </source>
</evidence>
<sequence>MKKIILLLLTLSFFSCQSQNNSNNSRAIQKDSIVPETKIKVHKQYDENGNLVRIDSTYTSFYSNIKGDSILEKSSFKNFKNNFDEQFNLNNSFFRNHFFQDSLFMKNDFYTDDFFKNNFKSHQQQIDRMLKKMDSLKNDFYKKQKIK</sequence>
<reference evidence="2 3" key="1">
    <citation type="submission" date="2019-05" db="EMBL/GenBank/DDBJ databases">
        <title>Polaribacter aestuariivivens sp. nov., isolated from a tidal flat.</title>
        <authorList>
            <person name="Yoon J.-H."/>
        </authorList>
    </citation>
    <scope>NUCLEOTIDE SEQUENCE [LARGE SCALE GENOMIC DNA]</scope>
    <source>
        <strain evidence="2 3">DBTF-3</strain>
    </source>
</reference>
<accession>A0A5S3N7B5</accession>
<gene>
    <name evidence="2" type="ORF">FDT66_04720</name>
</gene>
<evidence type="ECO:0000256" key="1">
    <source>
        <dbReference type="SAM" id="SignalP"/>
    </source>
</evidence>
<dbReference type="RefSeq" id="WP_138535006.1">
    <property type="nucleotide sequence ID" value="NZ_VANR01000002.1"/>
</dbReference>
<dbReference type="PROSITE" id="PS51257">
    <property type="entry name" value="PROKAR_LIPOPROTEIN"/>
    <property type="match status" value="1"/>
</dbReference>
<evidence type="ECO:0000313" key="3">
    <source>
        <dbReference type="Proteomes" id="UP000307140"/>
    </source>
</evidence>
<feature type="chain" id="PRO_5024286489" description="Lipoprotein" evidence="1">
    <location>
        <begin position="19"/>
        <end position="147"/>
    </location>
</feature>
<name>A0A5S3N7B5_9FLAO</name>